<protein>
    <recommendedName>
        <fullName evidence="2">CARDB domain-containing protein</fullName>
    </recommendedName>
</protein>
<sequence length="114" mass="12483">MKRFYMLIAVAMIAILFSGCSTPNKPDPVILQSRATPDFSLSKGVVYTIEIWVKNNGVDGNIKVSAQLISDTGQTRDSASEVIYLKKGESTKVTLTLDGEYGVNYSYKVDAEPI</sequence>
<accession>A0AAT9JAV6</accession>
<dbReference type="EMBL" id="BK065158">
    <property type="protein sequence ID" value="DBA54688.1"/>
    <property type="molecule type" value="Genomic_DNA"/>
</dbReference>
<gene>
    <name evidence="1" type="ORF">ThalV2_gp20</name>
</gene>
<name>A0AAT9JAV6_9VIRU</name>
<organism evidence="1">
    <name type="scientific">Pleomorphic virus ThalV2</name>
    <dbReference type="NCBI Taxonomy" id="3115753"/>
    <lineage>
        <taxon>Viruses</taxon>
        <taxon>Monodnaviria</taxon>
        <taxon>Trapavirae</taxon>
        <taxon>Saleviricota</taxon>
        <taxon>Huolimaviricetes</taxon>
        <taxon>Haloruvirales</taxon>
        <taxon>Pleolipoviridae</taxon>
    </lineage>
</organism>
<evidence type="ECO:0008006" key="2">
    <source>
        <dbReference type="Google" id="ProtNLM"/>
    </source>
</evidence>
<reference evidence="1" key="1">
    <citation type="journal article" date="2024" name="ISME J.">
        <title>Pleomorphic viruses establish stable relationship with marine hyperthermophilic archaea.</title>
        <authorList>
            <person name="Baquero D.P."/>
            <person name="Bignon E.A."/>
            <person name="Krupovic M."/>
        </authorList>
    </citation>
    <scope>NUCLEOTIDE SEQUENCE</scope>
</reference>
<dbReference type="PROSITE" id="PS51257">
    <property type="entry name" value="PROKAR_LIPOPROTEIN"/>
    <property type="match status" value="1"/>
</dbReference>
<evidence type="ECO:0000313" key="1">
    <source>
        <dbReference type="EMBL" id="DBA54688.1"/>
    </source>
</evidence>
<proteinExistence type="predicted"/>